<name>A0A371E4C1_MUCPR</name>
<reference evidence="1" key="1">
    <citation type="submission" date="2018-05" db="EMBL/GenBank/DDBJ databases">
        <title>Draft genome of Mucuna pruriens seed.</title>
        <authorList>
            <person name="Nnadi N.E."/>
            <person name="Vos R."/>
            <person name="Hasami M.H."/>
            <person name="Devisetty U.K."/>
            <person name="Aguiy J.C."/>
        </authorList>
    </citation>
    <scope>NUCLEOTIDE SEQUENCE [LARGE SCALE GENOMIC DNA]</scope>
    <source>
        <strain evidence="1">JCA_2017</strain>
    </source>
</reference>
<gene>
    <name evidence="1" type="ORF">CR513_60946</name>
</gene>
<dbReference type="AlphaFoldDB" id="A0A371E4C1"/>
<evidence type="ECO:0000313" key="1">
    <source>
        <dbReference type="EMBL" id="RDX60881.1"/>
    </source>
</evidence>
<dbReference type="Proteomes" id="UP000257109">
    <property type="component" value="Unassembled WGS sequence"/>
</dbReference>
<comment type="caution">
    <text evidence="1">The sequence shown here is derived from an EMBL/GenBank/DDBJ whole genome shotgun (WGS) entry which is preliminary data.</text>
</comment>
<keyword evidence="2" id="KW-1185">Reference proteome</keyword>
<sequence length="86" mass="9910">MITFSERDMRYEPPRKDEPMVISVVTSREGHNRPGELDQHPILVDLQKTGIAIGRLGDMLRETIWLCRRIGNDQRGSRAGDHVQRT</sequence>
<organism evidence="1 2">
    <name type="scientific">Mucuna pruriens</name>
    <name type="common">Velvet bean</name>
    <name type="synonym">Dolichos pruriens</name>
    <dbReference type="NCBI Taxonomy" id="157652"/>
    <lineage>
        <taxon>Eukaryota</taxon>
        <taxon>Viridiplantae</taxon>
        <taxon>Streptophyta</taxon>
        <taxon>Embryophyta</taxon>
        <taxon>Tracheophyta</taxon>
        <taxon>Spermatophyta</taxon>
        <taxon>Magnoliopsida</taxon>
        <taxon>eudicotyledons</taxon>
        <taxon>Gunneridae</taxon>
        <taxon>Pentapetalae</taxon>
        <taxon>rosids</taxon>
        <taxon>fabids</taxon>
        <taxon>Fabales</taxon>
        <taxon>Fabaceae</taxon>
        <taxon>Papilionoideae</taxon>
        <taxon>50 kb inversion clade</taxon>
        <taxon>NPAAA clade</taxon>
        <taxon>indigoferoid/millettioid clade</taxon>
        <taxon>Phaseoleae</taxon>
        <taxon>Mucuna</taxon>
    </lineage>
</organism>
<accession>A0A371E4C1</accession>
<evidence type="ECO:0000313" key="2">
    <source>
        <dbReference type="Proteomes" id="UP000257109"/>
    </source>
</evidence>
<dbReference type="EMBL" id="QJKJ01016516">
    <property type="protein sequence ID" value="RDX60881.1"/>
    <property type="molecule type" value="Genomic_DNA"/>
</dbReference>
<feature type="non-terminal residue" evidence="1">
    <location>
        <position position="86"/>
    </location>
</feature>
<proteinExistence type="predicted"/>
<protein>
    <submittedName>
        <fullName evidence="1">Uncharacterized protein</fullName>
    </submittedName>
</protein>